<feature type="transmembrane region" description="Helical" evidence="6">
    <location>
        <begin position="783"/>
        <end position="803"/>
    </location>
</feature>
<comment type="subcellular location">
    <subcellularLocation>
        <location evidence="1">Membrane</location>
        <topology evidence="1">Single-pass membrane protein</topology>
    </subcellularLocation>
</comment>
<evidence type="ECO:0000259" key="7">
    <source>
        <dbReference type="PROSITE" id="PS51778"/>
    </source>
</evidence>
<dbReference type="GO" id="GO:0032934">
    <property type="term" value="F:sterol binding"/>
    <property type="evidence" value="ECO:0007669"/>
    <property type="project" value="TreeGrafter"/>
</dbReference>
<dbReference type="PANTHER" id="PTHR23319">
    <property type="entry name" value="GRAM DOMAIN CONTAINING 1B, ISOFORM E"/>
    <property type="match status" value="1"/>
</dbReference>
<dbReference type="GO" id="GO:0120015">
    <property type="term" value="F:sterol transfer activity"/>
    <property type="evidence" value="ECO:0007669"/>
    <property type="project" value="TreeGrafter"/>
</dbReference>
<evidence type="ECO:0000256" key="2">
    <source>
        <dbReference type="ARBA" id="ARBA00022692"/>
    </source>
</evidence>
<dbReference type="InterPro" id="IPR011993">
    <property type="entry name" value="PH-like_dom_sf"/>
</dbReference>
<protein>
    <recommendedName>
        <fullName evidence="7">VASt domain-containing protein</fullName>
    </recommendedName>
</protein>
<evidence type="ECO:0000256" key="5">
    <source>
        <dbReference type="SAM" id="MobiDB-lite"/>
    </source>
</evidence>
<feature type="compositionally biased region" description="Basic and acidic residues" evidence="5">
    <location>
        <begin position="228"/>
        <end position="240"/>
    </location>
</feature>
<feature type="region of interest" description="Disordered" evidence="5">
    <location>
        <begin position="190"/>
        <end position="280"/>
    </location>
</feature>
<feature type="compositionally biased region" description="Polar residues" evidence="5">
    <location>
        <begin position="11"/>
        <end position="24"/>
    </location>
</feature>
<evidence type="ECO:0000256" key="6">
    <source>
        <dbReference type="SAM" id="Phobius"/>
    </source>
</evidence>
<dbReference type="PROSITE" id="PS51778">
    <property type="entry name" value="VAST"/>
    <property type="match status" value="1"/>
</dbReference>
<accession>E4XAR4</accession>
<dbReference type="PANTHER" id="PTHR23319:SF4">
    <property type="entry name" value="GRAM DOMAIN CONTAINING 1B, ISOFORM E"/>
    <property type="match status" value="1"/>
</dbReference>
<name>E4XAR4_OIKDI</name>
<sequence length="859" mass="99445">MAEGDLRNHSVSETPISDQQNSHLTVPDGQSGGSVASRAGSTRSETPEITRRADKSSSKKGLLKVLAPRTVGKRQSEFFKFFKNEIPENEPLIADFSCALVRDILVQGRLFLTPNYCCFHSNILRWETSAVIPFTDITSISKEKTIKIIPNAISVVCHQNKYIFTSFTARDRALHIFTKFWRFKQNRENKNNEMPGVENEEMPTVAMTDDDDGDRISNASTNSEENLEPPKLHHEEKLSKDQQNSHLTVPDGQSGGSVASRAGSTRSETPEITRRADKSSSKKGLLKVLAPRTVGKRQSEFFKFFKNEIPENEPLIADFSCALVRDILVQGRLFLTPNYCCFHSNILRWETSAVIPFTDITSISKEKTIKIIPNAISVVCHQNKYIFTSFTARDRALHIFTKFWRFKQNRENKNNEMPGVENEEMPTVAMTDDDDGDRISNASTHSEERFKEYRHSLARGAVEPDHAKSREQEQRDAWRRKRRNADRGDDRRRRWRSHFKCEHKFRRRRLELKERFKEYRHSLARGAVEPDHENLEPPKLHHEEKLSKCFLDVVFPIPIDTLFSLVWLTDSPFWKKFMLLRKTKNWYAEDWSEKDGEYQRECRCLQHVQLPTGAKDVPQVDNHTMVVNESGRKIVVDSRTYIREVPYGPNFHVFNRWQFLKAENNRCRVRISTQVVYDKACWQVVKTFIDKNAYEGNQEFMEGFRDELNRFIESGSVHPSPTMDDLNEDTGERERTGTKISVKKSTSELGEEDPLPETVTTPPHVPNMNFPRGIDHSGAMNHWAIFLFFFVIGILLYTSWSFNARLNQLETMKIVEDVQDETHDRVEDLLLKLIEEVRLLRTDLSSQDSSRSSNSRSEL</sequence>
<dbReference type="GO" id="GO:0005886">
    <property type="term" value="C:plasma membrane"/>
    <property type="evidence" value="ECO:0007669"/>
    <property type="project" value="TreeGrafter"/>
</dbReference>
<feature type="region of interest" description="Disordered" evidence="5">
    <location>
        <begin position="413"/>
        <end position="483"/>
    </location>
</feature>
<evidence type="ECO:0000313" key="9">
    <source>
        <dbReference type="Proteomes" id="UP000001307"/>
    </source>
</evidence>
<feature type="region of interest" description="Disordered" evidence="5">
    <location>
        <begin position="716"/>
        <end position="766"/>
    </location>
</feature>
<dbReference type="EMBL" id="FN653032">
    <property type="protein sequence ID" value="CBY08600.1"/>
    <property type="molecule type" value="Genomic_DNA"/>
</dbReference>
<evidence type="ECO:0000256" key="1">
    <source>
        <dbReference type="ARBA" id="ARBA00004167"/>
    </source>
</evidence>
<feature type="compositionally biased region" description="Basic and acidic residues" evidence="5">
    <location>
        <begin position="45"/>
        <end position="57"/>
    </location>
</feature>
<evidence type="ECO:0000256" key="3">
    <source>
        <dbReference type="ARBA" id="ARBA00022989"/>
    </source>
</evidence>
<dbReference type="OrthoDB" id="2162691at2759"/>
<dbReference type="Pfam" id="PF02893">
    <property type="entry name" value="GRAM"/>
    <property type="match status" value="2"/>
</dbReference>
<dbReference type="Proteomes" id="UP000001307">
    <property type="component" value="Unassembled WGS sequence"/>
</dbReference>
<dbReference type="Gene3D" id="2.30.29.30">
    <property type="entry name" value="Pleckstrin-homology domain (PH domain)/Phosphotyrosine-binding domain (PTB)"/>
    <property type="match status" value="2"/>
</dbReference>
<dbReference type="InParanoid" id="E4XAR4"/>
<feature type="compositionally biased region" description="Basic and acidic residues" evidence="5">
    <location>
        <begin position="445"/>
        <end position="455"/>
    </location>
</feature>
<keyword evidence="4 6" id="KW-0472">Membrane</keyword>
<keyword evidence="2 6" id="KW-0812">Transmembrane</keyword>
<feature type="region of interest" description="Disordered" evidence="5">
    <location>
        <begin position="1"/>
        <end position="57"/>
    </location>
</feature>
<dbReference type="InterPro" id="IPR051482">
    <property type="entry name" value="Cholesterol_transport"/>
</dbReference>
<evidence type="ECO:0000313" key="8">
    <source>
        <dbReference type="EMBL" id="CBY08600.1"/>
    </source>
</evidence>
<keyword evidence="9" id="KW-1185">Reference proteome</keyword>
<evidence type="ECO:0000256" key="4">
    <source>
        <dbReference type="ARBA" id="ARBA00023136"/>
    </source>
</evidence>
<feature type="domain" description="VASt" evidence="7">
    <location>
        <begin position="546"/>
        <end position="716"/>
    </location>
</feature>
<dbReference type="SMART" id="SM00568">
    <property type="entry name" value="GRAM"/>
    <property type="match status" value="2"/>
</dbReference>
<dbReference type="InterPro" id="IPR031968">
    <property type="entry name" value="VASt"/>
</dbReference>
<reference evidence="8" key="1">
    <citation type="journal article" date="2010" name="Science">
        <title>Plasticity of animal genome architecture unmasked by rapid evolution of a pelagic tunicate.</title>
        <authorList>
            <person name="Denoeud F."/>
            <person name="Henriet S."/>
            <person name="Mungpakdee S."/>
            <person name="Aury J.M."/>
            <person name="Da Silva C."/>
            <person name="Brinkmann H."/>
            <person name="Mikhaleva J."/>
            <person name="Olsen L.C."/>
            <person name="Jubin C."/>
            <person name="Canestro C."/>
            <person name="Bouquet J.M."/>
            <person name="Danks G."/>
            <person name="Poulain J."/>
            <person name="Campsteijn C."/>
            <person name="Adamski M."/>
            <person name="Cross I."/>
            <person name="Yadetie F."/>
            <person name="Muffato M."/>
            <person name="Louis A."/>
            <person name="Butcher S."/>
            <person name="Tsagkogeorga G."/>
            <person name="Konrad A."/>
            <person name="Singh S."/>
            <person name="Jensen M.F."/>
            <person name="Cong E.H."/>
            <person name="Eikeseth-Otteraa H."/>
            <person name="Noel B."/>
            <person name="Anthouard V."/>
            <person name="Porcel B.M."/>
            <person name="Kachouri-Lafond R."/>
            <person name="Nishino A."/>
            <person name="Ugolini M."/>
            <person name="Chourrout P."/>
            <person name="Nishida H."/>
            <person name="Aasland R."/>
            <person name="Huzurbazar S."/>
            <person name="Westhof E."/>
            <person name="Delsuc F."/>
            <person name="Lehrach H."/>
            <person name="Reinhardt R."/>
            <person name="Weissenbach J."/>
            <person name="Roy S.W."/>
            <person name="Artiguenave F."/>
            <person name="Postlethwait J.H."/>
            <person name="Manak J.R."/>
            <person name="Thompson E.M."/>
            <person name="Jaillon O."/>
            <person name="Du Pasquier L."/>
            <person name="Boudinot P."/>
            <person name="Liberles D.A."/>
            <person name="Volff J.N."/>
            <person name="Philippe H."/>
            <person name="Lenhard B."/>
            <person name="Roest Crollius H."/>
            <person name="Wincker P."/>
            <person name="Chourrout D."/>
        </authorList>
    </citation>
    <scope>NUCLEOTIDE SEQUENCE [LARGE SCALE GENOMIC DNA]</scope>
</reference>
<dbReference type="GO" id="GO:0005789">
    <property type="term" value="C:endoplasmic reticulum membrane"/>
    <property type="evidence" value="ECO:0007669"/>
    <property type="project" value="UniProtKB-ARBA"/>
</dbReference>
<dbReference type="Pfam" id="PF16016">
    <property type="entry name" value="VASt"/>
    <property type="match status" value="1"/>
</dbReference>
<dbReference type="GO" id="GO:0140268">
    <property type="term" value="C:endoplasmic reticulum-plasma membrane contact site"/>
    <property type="evidence" value="ECO:0007669"/>
    <property type="project" value="TreeGrafter"/>
</dbReference>
<dbReference type="AlphaFoldDB" id="E4XAR4"/>
<feature type="compositionally biased region" description="Basic and acidic residues" evidence="5">
    <location>
        <begin position="268"/>
        <end position="280"/>
    </location>
</feature>
<dbReference type="GO" id="GO:0032366">
    <property type="term" value="P:intracellular sterol transport"/>
    <property type="evidence" value="ECO:0007669"/>
    <property type="project" value="TreeGrafter"/>
</dbReference>
<dbReference type="CDD" id="cd13220">
    <property type="entry name" value="PH-GRAM_GRAMDC"/>
    <property type="match status" value="2"/>
</dbReference>
<dbReference type="InterPro" id="IPR004182">
    <property type="entry name" value="GRAM"/>
</dbReference>
<organism evidence="8">
    <name type="scientific">Oikopleura dioica</name>
    <name type="common">Tunicate</name>
    <dbReference type="NCBI Taxonomy" id="34765"/>
    <lineage>
        <taxon>Eukaryota</taxon>
        <taxon>Metazoa</taxon>
        <taxon>Chordata</taxon>
        <taxon>Tunicata</taxon>
        <taxon>Appendicularia</taxon>
        <taxon>Copelata</taxon>
        <taxon>Oikopleuridae</taxon>
        <taxon>Oikopleura</taxon>
    </lineage>
</organism>
<gene>
    <name evidence="8" type="ORF">GSOID_T00005181001</name>
</gene>
<proteinExistence type="predicted"/>
<feature type="compositionally biased region" description="Basic and acidic residues" evidence="5">
    <location>
        <begin position="462"/>
        <end position="477"/>
    </location>
</feature>
<feature type="compositionally biased region" description="Basic and acidic residues" evidence="5">
    <location>
        <begin position="1"/>
        <end position="10"/>
    </location>
</feature>
<keyword evidence="3 6" id="KW-1133">Transmembrane helix</keyword>